<dbReference type="Proteomes" id="UP000712600">
    <property type="component" value="Unassembled WGS sequence"/>
</dbReference>
<comment type="caution">
    <text evidence="1">The sequence shown here is derived from an EMBL/GenBank/DDBJ whole genome shotgun (WGS) entry which is preliminary data.</text>
</comment>
<evidence type="ECO:0000313" key="1">
    <source>
        <dbReference type="EMBL" id="KAF3572279.1"/>
    </source>
</evidence>
<proteinExistence type="predicted"/>
<evidence type="ECO:0000313" key="2">
    <source>
        <dbReference type="Proteomes" id="UP000712600"/>
    </source>
</evidence>
<dbReference type="EMBL" id="QGKX02000095">
    <property type="protein sequence ID" value="KAF3572279.1"/>
    <property type="molecule type" value="Genomic_DNA"/>
</dbReference>
<dbReference type="AlphaFoldDB" id="A0A8S9RHL5"/>
<name>A0A8S9RHL5_BRACR</name>
<organism evidence="1 2">
    <name type="scientific">Brassica cretica</name>
    <name type="common">Mustard</name>
    <dbReference type="NCBI Taxonomy" id="69181"/>
    <lineage>
        <taxon>Eukaryota</taxon>
        <taxon>Viridiplantae</taxon>
        <taxon>Streptophyta</taxon>
        <taxon>Embryophyta</taxon>
        <taxon>Tracheophyta</taxon>
        <taxon>Spermatophyta</taxon>
        <taxon>Magnoliopsida</taxon>
        <taxon>eudicotyledons</taxon>
        <taxon>Gunneridae</taxon>
        <taxon>Pentapetalae</taxon>
        <taxon>rosids</taxon>
        <taxon>malvids</taxon>
        <taxon>Brassicales</taxon>
        <taxon>Brassicaceae</taxon>
        <taxon>Brassiceae</taxon>
        <taxon>Brassica</taxon>
    </lineage>
</organism>
<protein>
    <submittedName>
        <fullName evidence="1">Uncharacterized protein</fullName>
    </submittedName>
</protein>
<accession>A0A8S9RHL5</accession>
<reference evidence="1" key="1">
    <citation type="submission" date="2019-12" db="EMBL/GenBank/DDBJ databases">
        <title>Genome sequencing and annotation of Brassica cretica.</title>
        <authorList>
            <person name="Studholme D.J."/>
            <person name="Sarris P."/>
        </authorList>
    </citation>
    <scope>NUCLEOTIDE SEQUENCE</scope>
    <source>
        <strain evidence="1">PFS-109/04</strain>
        <tissue evidence="1">Leaf</tissue>
    </source>
</reference>
<sequence>MCRLRLGSIDQGTHEILLKQVFEHIGLEQVKEQRREIQEVRCRFEGYDAEQPSRTARSDSATVALLQYLSYSNSQFSATVSVDGAATVSVDGAAAVSVDGLATMSFGVVTLRKALAETSPFSLSSGSHNTLTLVKGYGPPLQCTLY</sequence>
<gene>
    <name evidence="1" type="ORF">F2Q69_00058938</name>
</gene>